<dbReference type="InterPro" id="IPR037198">
    <property type="entry name" value="MutL_C_sf"/>
</dbReference>
<dbReference type="PROSITE" id="PS00058">
    <property type="entry name" value="DNA_MISMATCH_REPAIR_1"/>
    <property type="match status" value="1"/>
</dbReference>
<dbReference type="NCBIfam" id="TIGR00585">
    <property type="entry name" value="mutl"/>
    <property type="match status" value="1"/>
</dbReference>
<dbReference type="Pfam" id="PF13589">
    <property type="entry name" value="HATPase_c_3"/>
    <property type="match status" value="1"/>
</dbReference>
<dbReference type="InterPro" id="IPR014721">
    <property type="entry name" value="Ribsml_uS5_D2-typ_fold_subgr"/>
</dbReference>
<dbReference type="InterPro" id="IPR013507">
    <property type="entry name" value="DNA_mismatch_S5_2-like"/>
</dbReference>
<keyword evidence="8" id="KW-0255">Endonuclease</keyword>
<proteinExistence type="inferred from homology"/>
<organism evidence="8 9">
    <name type="scientific">Wohlfahrtiimonas larvae</name>
    <dbReference type="NCBI Taxonomy" id="1157986"/>
    <lineage>
        <taxon>Bacteria</taxon>
        <taxon>Pseudomonadati</taxon>
        <taxon>Pseudomonadota</taxon>
        <taxon>Gammaproteobacteria</taxon>
        <taxon>Cardiobacteriales</taxon>
        <taxon>Ignatzschineriaceae</taxon>
        <taxon>Wohlfahrtiimonas</taxon>
    </lineage>
</organism>
<dbReference type="InterPro" id="IPR042121">
    <property type="entry name" value="MutL_C_regsub"/>
</dbReference>
<dbReference type="InterPro" id="IPR036890">
    <property type="entry name" value="HATPase_C_sf"/>
</dbReference>
<dbReference type="SUPFAM" id="SSF55874">
    <property type="entry name" value="ATPase domain of HSP90 chaperone/DNA topoisomerase II/histidine kinase"/>
    <property type="match status" value="1"/>
</dbReference>
<keyword evidence="4 5" id="KW-0234">DNA repair</keyword>
<keyword evidence="8" id="KW-0378">Hydrolase</keyword>
<dbReference type="Proteomes" id="UP001500631">
    <property type="component" value="Unassembled WGS sequence"/>
</dbReference>
<protein>
    <recommendedName>
        <fullName evidence="2 5">DNA mismatch repair protein MutL</fullName>
    </recommendedName>
</protein>
<dbReference type="Gene3D" id="3.30.565.10">
    <property type="entry name" value="Histidine kinase-like ATPase, C-terminal domain"/>
    <property type="match status" value="1"/>
</dbReference>
<dbReference type="Gene3D" id="3.30.1370.100">
    <property type="entry name" value="MutL, C-terminal domain, regulatory subdomain"/>
    <property type="match status" value="1"/>
</dbReference>
<accession>A0ABP9MGP0</accession>
<dbReference type="SMART" id="SM00853">
    <property type="entry name" value="MutL_C"/>
    <property type="match status" value="1"/>
</dbReference>
<evidence type="ECO:0000256" key="3">
    <source>
        <dbReference type="ARBA" id="ARBA00022763"/>
    </source>
</evidence>
<dbReference type="InterPro" id="IPR014762">
    <property type="entry name" value="DNA_mismatch_repair_CS"/>
</dbReference>
<dbReference type="SUPFAM" id="SSF118116">
    <property type="entry name" value="DNA mismatch repair protein MutL"/>
    <property type="match status" value="1"/>
</dbReference>
<evidence type="ECO:0000256" key="4">
    <source>
        <dbReference type="ARBA" id="ARBA00023204"/>
    </source>
</evidence>
<dbReference type="SUPFAM" id="SSF54211">
    <property type="entry name" value="Ribosomal protein S5 domain 2-like"/>
    <property type="match status" value="1"/>
</dbReference>
<dbReference type="HAMAP" id="MF_00149">
    <property type="entry name" value="DNA_mis_repair"/>
    <property type="match status" value="1"/>
</dbReference>
<dbReference type="PANTHER" id="PTHR10073:SF12">
    <property type="entry name" value="DNA MISMATCH REPAIR PROTEIN MLH1"/>
    <property type="match status" value="1"/>
</dbReference>
<dbReference type="InterPro" id="IPR014790">
    <property type="entry name" value="MutL_C"/>
</dbReference>
<comment type="caution">
    <text evidence="8">The sequence shown here is derived from an EMBL/GenBank/DDBJ whole genome shotgun (WGS) entry which is preliminary data.</text>
</comment>
<comment type="similarity">
    <text evidence="1 5">Belongs to the DNA mismatch repair MutL/HexB family.</text>
</comment>
<evidence type="ECO:0000313" key="9">
    <source>
        <dbReference type="Proteomes" id="UP001500631"/>
    </source>
</evidence>
<dbReference type="Pfam" id="PF01119">
    <property type="entry name" value="DNA_mis_repair"/>
    <property type="match status" value="1"/>
</dbReference>
<evidence type="ECO:0000256" key="1">
    <source>
        <dbReference type="ARBA" id="ARBA00006082"/>
    </source>
</evidence>
<evidence type="ECO:0000256" key="5">
    <source>
        <dbReference type="HAMAP-Rule" id="MF_00149"/>
    </source>
</evidence>
<dbReference type="InterPro" id="IPR002099">
    <property type="entry name" value="MutL/Mlh/PMS"/>
</dbReference>
<dbReference type="PANTHER" id="PTHR10073">
    <property type="entry name" value="DNA MISMATCH REPAIR PROTEIN MLH, PMS, MUTL"/>
    <property type="match status" value="1"/>
</dbReference>
<dbReference type="Pfam" id="PF08676">
    <property type="entry name" value="MutL_C"/>
    <property type="match status" value="1"/>
</dbReference>
<dbReference type="InterPro" id="IPR042120">
    <property type="entry name" value="MutL_C_dimsub"/>
</dbReference>
<keyword evidence="9" id="KW-1185">Reference proteome</keyword>
<dbReference type="GO" id="GO:0004519">
    <property type="term" value="F:endonuclease activity"/>
    <property type="evidence" value="ECO:0007669"/>
    <property type="project" value="UniProtKB-KW"/>
</dbReference>
<evidence type="ECO:0000313" key="8">
    <source>
        <dbReference type="EMBL" id="GAA5093893.1"/>
    </source>
</evidence>
<gene>
    <name evidence="5 8" type="primary">mutL</name>
    <name evidence="8" type="ORF">GCM10023338_01440</name>
</gene>
<dbReference type="Gene3D" id="3.30.230.10">
    <property type="match status" value="1"/>
</dbReference>
<dbReference type="EMBL" id="BAABKE010000001">
    <property type="protein sequence ID" value="GAA5093893.1"/>
    <property type="molecule type" value="Genomic_DNA"/>
</dbReference>
<keyword evidence="8" id="KW-0540">Nuclease</keyword>
<dbReference type="Gene3D" id="3.30.1540.20">
    <property type="entry name" value="MutL, C-terminal domain, dimerisation subdomain"/>
    <property type="match status" value="1"/>
</dbReference>
<dbReference type="InterPro" id="IPR020667">
    <property type="entry name" value="DNA_mismatch_repair_MutL"/>
</dbReference>
<keyword evidence="3 5" id="KW-0227">DNA damage</keyword>
<feature type="domain" description="MutL C-terminal dimerisation" evidence="6">
    <location>
        <begin position="438"/>
        <end position="582"/>
    </location>
</feature>
<reference evidence="9" key="1">
    <citation type="journal article" date="2019" name="Int. J. Syst. Evol. Microbiol.">
        <title>The Global Catalogue of Microorganisms (GCM) 10K type strain sequencing project: providing services to taxonomists for standard genome sequencing and annotation.</title>
        <authorList>
            <consortium name="The Broad Institute Genomics Platform"/>
            <consortium name="The Broad Institute Genome Sequencing Center for Infectious Disease"/>
            <person name="Wu L."/>
            <person name="Ma J."/>
        </authorList>
    </citation>
    <scope>NUCLEOTIDE SEQUENCE [LARGE SCALE GENOMIC DNA]</scope>
    <source>
        <strain evidence="9">JCM 18424</strain>
    </source>
</reference>
<dbReference type="CDD" id="cd03482">
    <property type="entry name" value="MutL_Trans_MutL"/>
    <property type="match status" value="1"/>
</dbReference>
<evidence type="ECO:0000256" key="2">
    <source>
        <dbReference type="ARBA" id="ARBA00021975"/>
    </source>
</evidence>
<dbReference type="CDD" id="cd16926">
    <property type="entry name" value="HATPase_MutL-MLH-PMS-like"/>
    <property type="match status" value="1"/>
</dbReference>
<name>A0ABP9MGP0_9GAMM</name>
<feature type="domain" description="DNA mismatch repair protein S5" evidence="7">
    <location>
        <begin position="217"/>
        <end position="339"/>
    </location>
</feature>
<dbReference type="SMART" id="SM01340">
    <property type="entry name" value="DNA_mis_repair"/>
    <property type="match status" value="1"/>
</dbReference>
<evidence type="ECO:0000259" key="6">
    <source>
        <dbReference type="SMART" id="SM00853"/>
    </source>
</evidence>
<dbReference type="NCBIfam" id="NF000949">
    <property type="entry name" value="PRK00095.1-2"/>
    <property type="match status" value="1"/>
</dbReference>
<comment type="function">
    <text evidence="5">This protein is involved in the repair of mismatches in DNA. It is required for dam-dependent methyl-directed DNA mismatch repair. May act as a 'molecular matchmaker', a protein that promotes the formation of a stable complex between two or more DNA-binding proteins in an ATP-dependent manner without itself being part of a final effector complex.</text>
</comment>
<sequence length="626" mass="70625">MMEIMKRIQKLSPQVINQIAAGEVIERPVSVVKELVENSIDAGSTEIIVEIHEGGAKKITIRDNGNGIHEEDLLLALTSHATSKIRDSNDLVRVQSLGFRGEALASIASVAELILTTRTAESSHGFKVTGVGNDEIEKPMPAAHPFGTTIEVKDLFYNVPARKKFLRTERTEFSHIEELVKRLALVRFDIAFKLTHNDKVVFDTKACESQEDKERRIGTIFSQEFLDNSFYFTHTIEDLRGTLTLHGWIAKPTFSRNQTDWQFVYVNGRMVKDRLIAHAIKQAYQDVLYGHRHPAFIVYLTMDPEGVDVNAHPAKHEVRFRESRFVHDFLFRTIHQVVAKPLLEMQGNQQSANTASEFIQPTPEPVQQQSRLNFNPSYSANNASSTFHSSRNDQPVNVYAALGLDQKAEQVNPVLSTFQPQSLAGENDQVDDAPLGYALGQLHGAYILAENQQGLVLVDMHAAHERIIYERFKRNIHENQTLVRQPLLIPKVMQMQGKHVAAVAEFQEELVQVGIVAEAFGDHEIVVREVPAALINADIDRLITAVIDDFDRYGSSEKIKAAVNEILSTMACHSAIRHHRKMTLPEMNALLRDIERTERADQCNHGRPTWTSIGMVDLDRMFLRGQ</sequence>
<dbReference type="InterPro" id="IPR038973">
    <property type="entry name" value="MutL/Mlh/Pms-like"/>
</dbReference>
<dbReference type="InterPro" id="IPR020568">
    <property type="entry name" value="Ribosomal_Su5_D2-typ_SF"/>
</dbReference>
<evidence type="ECO:0000259" key="7">
    <source>
        <dbReference type="SMART" id="SM01340"/>
    </source>
</evidence>